<dbReference type="Gene3D" id="2.60.120.260">
    <property type="entry name" value="Galactose-binding domain-like"/>
    <property type="match status" value="2"/>
</dbReference>
<feature type="compositionally biased region" description="Basic and acidic residues" evidence="2">
    <location>
        <begin position="87"/>
        <end position="106"/>
    </location>
</feature>
<dbReference type="FunFam" id="1.25.40.420:FF:000005">
    <property type="entry name" value="BTB/POZ domain-containing protein 9"/>
    <property type="match status" value="1"/>
</dbReference>
<accession>A0A556U777</accession>
<evidence type="ECO:0000313" key="4">
    <source>
        <dbReference type="EMBL" id="TSN48520.1"/>
    </source>
</evidence>
<dbReference type="Gene3D" id="3.30.710.10">
    <property type="entry name" value="Potassium Channel Kv1.1, Chain A"/>
    <property type="match status" value="1"/>
</dbReference>
<feature type="compositionally biased region" description="Basic and acidic residues" evidence="2">
    <location>
        <begin position="58"/>
        <end position="69"/>
    </location>
</feature>
<dbReference type="FunFam" id="2.60.120.260:FF:000038">
    <property type="entry name" value="BTB/POZ domain-containing protein 9"/>
    <property type="match status" value="1"/>
</dbReference>
<dbReference type="InterPro" id="IPR052407">
    <property type="entry name" value="BTB_POZ_domain_cont_9"/>
</dbReference>
<dbReference type="PANTHER" id="PTHR46306:SF1">
    <property type="entry name" value="BTB_POZ DOMAIN-CONTAINING PROTEIN 9"/>
    <property type="match status" value="1"/>
</dbReference>
<evidence type="ECO:0000259" key="3">
    <source>
        <dbReference type="PROSITE" id="PS50097"/>
    </source>
</evidence>
<keyword evidence="5" id="KW-1185">Reference proteome</keyword>
<sequence length="865" mass="98510">MTSSLSAQYQCRTNPLLEHRHSYQRRHAQSFSYFIFLSLTDNEECEEGTAAHTEDDDMKNHPDDVHMDSQIDQDMDVNPCDTPSQHTVEDEKSAEESKPEQEKEKDEEKDDTEEADDIAGFAKEKSAEEKTENVPAETQLAEEEEGPLFPTMPLLEYKSSGSQELFQRAAFRAKTTQHDELVCEVKRQDKSLAETNPANQTDSSQSKEIRFPSMRFSLYFLGFEDKKEIPVDVNERTAWTFSRRATIELTQCKVSAMSDSHPLRPLGSAAEVDHMHLLSEQLAALVPAEEYSDVTFLVEEKRFPAHRVILAARCQYFRALLYGGMRESQPQAEVRLEDTRAEAFSMLLRYLYTGRANLSEAKEETLLDFLGLAHRYGLQPLEASTCDYLRTLLNAQNVSLIFDVASLYHLSSLAEACCTYMDLHAVEVLKTDGFLALSKSALLTVVQRDSFAVSEREIFQALCHWCKQNAEDPSAREVMSAVRLPLMSLSEMLNVVRPSGLLSADELLDAIQTRSERRDMELTTAACSCSSRRKHSHDEARRCSGKRRAEVSPSGRRHSENYDLDHGFTRHPIEEDGRSAGIQIRLGQPSIINHMRLLLWDKDSRSYSYYIEVSMDELDWVRVVDHSKFLCRSWQNLYFPARVCRFIRVVGTHNTVNKVFHLVALECMYTQRSFILENGLLVPSENVATVQACASVVEGVSRCRNALLNGDTSHYDWDSGYTCHQLGSGAIVIQLAQPYLLSSMRLLLWDCDERSYSYYVEASTNQQHWVRVVDRTRVACRSWQTLRFERQPASFIRIVGTHNTANEVFHCVDFECPAQMEIEVREGTPGSDHPNPDRSTQHAQQHSYPQGLSSQRSSTTSSLHT</sequence>
<dbReference type="Gene3D" id="1.25.40.420">
    <property type="match status" value="1"/>
</dbReference>
<dbReference type="PROSITE" id="PS50097">
    <property type="entry name" value="BTB"/>
    <property type="match status" value="1"/>
</dbReference>
<evidence type="ECO:0000256" key="2">
    <source>
        <dbReference type="SAM" id="MobiDB-lite"/>
    </source>
</evidence>
<feature type="region of interest" description="Disordered" evidence="2">
    <location>
        <begin position="46"/>
        <end position="144"/>
    </location>
</feature>
<feature type="compositionally biased region" description="Basic and acidic residues" evidence="2">
    <location>
        <begin position="122"/>
        <end position="132"/>
    </location>
</feature>
<name>A0A556U777_BAGYA</name>
<dbReference type="InterPro" id="IPR008979">
    <property type="entry name" value="Galactose-bd-like_sf"/>
</dbReference>
<dbReference type="GO" id="GO:0008344">
    <property type="term" value="P:adult locomotory behavior"/>
    <property type="evidence" value="ECO:0007669"/>
    <property type="project" value="TreeGrafter"/>
</dbReference>
<dbReference type="InterPro" id="IPR011333">
    <property type="entry name" value="SKP1/BTB/POZ_sf"/>
</dbReference>
<feature type="region of interest" description="Disordered" evidence="2">
    <location>
        <begin position="538"/>
        <end position="564"/>
    </location>
</feature>
<dbReference type="GO" id="GO:0050804">
    <property type="term" value="P:modulation of chemical synaptic transmission"/>
    <property type="evidence" value="ECO:0007669"/>
    <property type="project" value="TreeGrafter"/>
</dbReference>
<dbReference type="EMBL" id="VCAZ01000057">
    <property type="protein sequence ID" value="TSN48520.1"/>
    <property type="molecule type" value="Genomic_DNA"/>
</dbReference>
<dbReference type="SUPFAM" id="SSF54695">
    <property type="entry name" value="POZ domain"/>
    <property type="match status" value="1"/>
</dbReference>
<dbReference type="AlphaFoldDB" id="A0A556U777"/>
<dbReference type="CDD" id="cd18287">
    <property type="entry name" value="BTB_POZ_BTBD9"/>
    <property type="match status" value="1"/>
</dbReference>
<dbReference type="Pfam" id="PF00754">
    <property type="entry name" value="F5_F8_type_C"/>
    <property type="match status" value="1"/>
</dbReference>
<dbReference type="Pfam" id="PF07707">
    <property type="entry name" value="BACK"/>
    <property type="match status" value="1"/>
</dbReference>
<dbReference type="Pfam" id="PF00651">
    <property type="entry name" value="BTB"/>
    <property type="match status" value="1"/>
</dbReference>
<gene>
    <name evidence="4" type="ORF">Baya_9035</name>
</gene>
<protein>
    <recommendedName>
        <fullName evidence="1">BTB/POZ domain-containing protein 9</fullName>
    </recommendedName>
</protein>
<evidence type="ECO:0000256" key="1">
    <source>
        <dbReference type="ARBA" id="ARBA00020216"/>
    </source>
</evidence>
<dbReference type="CDD" id="cd14822">
    <property type="entry name" value="BACK_BTBD9"/>
    <property type="match status" value="1"/>
</dbReference>
<dbReference type="InterPro" id="IPR000210">
    <property type="entry name" value="BTB/POZ_dom"/>
</dbReference>
<dbReference type="FunFam" id="3.30.710.10:FF:000042">
    <property type="entry name" value="BTB/POZ domain-containing protein 9"/>
    <property type="match status" value="1"/>
</dbReference>
<comment type="caution">
    <text evidence="4">The sequence shown here is derived from an EMBL/GenBank/DDBJ whole genome shotgun (WGS) entry which is preliminary data.</text>
</comment>
<dbReference type="InterPro" id="IPR011705">
    <property type="entry name" value="BACK"/>
</dbReference>
<feature type="compositionally biased region" description="Acidic residues" evidence="2">
    <location>
        <begin position="107"/>
        <end position="117"/>
    </location>
</feature>
<dbReference type="SUPFAM" id="SSF49785">
    <property type="entry name" value="Galactose-binding domain-like"/>
    <property type="match status" value="2"/>
</dbReference>
<dbReference type="Proteomes" id="UP000319801">
    <property type="component" value="Unassembled WGS sequence"/>
</dbReference>
<dbReference type="InterPro" id="IPR000421">
    <property type="entry name" value="FA58C"/>
</dbReference>
<feature type="compositionally biased region" description="Polar residues" evidence="2">
    <location>
        <begin position="841"/>
        <end position="852"/>
    </location>
</feature>
<dbReference type="GO" id="GO:0048512">
    <property type="term" value="P:circadian behavior"/>
    <property type="evidence" value="ECO:0007669"/>
    <property type="project" value="TreeGrafter"/>
</dbReference>
<dbReference type="FunFam" id="2.60.120.260:FF:000051">
    <property type="entry name" value="BTB/POZ domain-containing protein 9"/>
    <property type="match status" value="1"/>
</dbReference>
<dbReference type="GO" id="GO:0005737">
    <property type="term" value="C:cytoplasm"/>
    <property type="evidence" value="ECO:0007669"/>
    <property type="project" value="TreeGrafter"/>
</dbReference>
<dbReference type="PANTHER" id="PTHR46306">
    <property type="entry name" value="BTB/POZ DOMAIN-CONTAINING PROTEIN 9"/>
    <property type="match status" value="1"/>
</dbReference>
<feature type="region of interest" description="Disordered" evidence="2">
    <location>
        <begin position="825"/>
        <end position="865"/>
    </location>
</feature>
<dbReference type="InterPro" id="IPR034091">
    <property type="entry name" value="BTBD9_BACK-like_dom"/>
</dbReference>
<evidence type="ECO:0000313" key="5">
    <source>
        <dbReference type="Proteomes" id="UP000319801"/>
    </source>
</evidence>
<dbReference type="SMART" id="SM00875">
    <property type="entry name" value="BACK"/>
    <property type="match status" value="1"/>
</dbReference>
<dbReference type="OrthoDB" id="9997739at2759"/>
<feature type="compositionally biased region" description="Basic and acidic residues" evidence="2">
    <location>
        <begin position="538"/>
        <end position="550"/>
    </location>
</feature>
<feature type="compositionally biased region" description="Low complexity" evidence="2">
    <location>
        <begin position="853"/>
        <end position="865"/>
    </location>
</feature>
<proteinExistence type="predicted"/>
<dbReference type="SMART" id="SM00225">
    <property type="entry name" value="BTB"/>
    <property type="match status" value="1"/>
</dbReference>
<reference evidence="4 5" key="1">
    <citation type="journal article" date="2019" name="Genome Biol. Evol.">
        <title>Whole-Genome Sequencing of the Giant Devil Catfish, Bagarius yarrelli.</title>
        <authorList>
            <person name="Jiang W."/>
            <person name="Lv Y."/>
            <person name="Cheng L."/>
            <person name="Yang K."/>
            <person name="Chao B."/>
            <person name="Wang X."/>
            <person name="Li Y."/>
            <person name="Pan X."/>
            <person name="You X."/>
            <person name="Zhang Y."/>
            <person name="Yang J."/>
            <person name="Li J."/>
            <person name="Zhang X."/>
            <person name="Liu S."/>
            <person name="Sun C."/>
            <person name="Yang J."/>
            <person name="Shi Q."/>
        </authorList>
    </citation>
    <scope>NUCLEOTIDE SEQUENCE [LARGE SCALE GENOMIC DNA]</scope>
    <source>
        <strain evidence="4">JWS20170419001</strain>
        <tissue evidence="4">Muscle</tissue>
    </source>
</reference>
<feature type="domain" description="BTB" evidence="3">
    <location>
        <begin position="292"/>
        <end position="360"/>
    </location>
</feature>
<organism evidence="4 5">
    <name type="scientific">Bagarius yarrelli</name>
    <name type="common">Goonch</name>
    <name type="synonym">Bagrus yarrelli</name>
    <dbReference type="NCBI Taxonomy" id="175774"/>
    <lineage>
        <taxon>Eukaryota</taxon>
        <taxon>Metazoa</taxon>
        <taxon>Chordata</taxon>
        <taxon>Craniata</taxon>
        <taxon>Vertebrata</taxon>
        <taxon>Euteleostomi</taxon>
        <taxon>Actinopterygii</taxon>
        <taxon>Neopterygii</taxon>
        <taxon>Teleostei</taxon>
        <taxon>Ostariophysi</taxon>
        <taxon>Siluriformes</taxon>
        <taxon>Sisoridae</taxon>
        <taxon>Sisorinae</taxon>
        <taxon>Bagarius</taxon>
    </lineage>
</organism>